<dbReference type="EMBL" id="BAABKN010000015">
    <property type="protein sequence ID" value="GAA4741996.1"/>
    <property type="molecule type" value="Genomic_DNA"/>
</dbReference>
<dbReference type="Pfam" id="PF26056">
    <property type="entry name" value="DUF8017"/>
    <property type="match status" value="1"/>
</dbReference>
<name>A0ABP8YZC8_9ACTN</name>
<proteinExistence type="predicted"/>
<evidence type="ECO:0000259" key="2">
    <source>
        <dbReference type="Pfam" id="PF26056"/>
    </source>
</evidence>
<accession>A0ABP8YZC8</accession>
<organism evidence="3 4">
    <name type="scientific">Nocardioides endophyticus</name>
    <dbReference type="NCBI Taxonomy" id="1353775"/>
    <lineage>
        <taxon>Bacteria</taxon>
        <taxon>Bacillati</taxon>
        <taxon>Actinomycetota</taxon>
        <taxon>Actinomycetes</taxon>
        <taxon>Propionibacteriales</taxon>
        <taxon>Nocardioidaceae</taxon>
        <taxon>Nocardioides</taxon>
    </lineage>
</organism>
<feature type="domain" description="DUF8017" evidence="2">
    <location>
        <begin position="42"/>
        <end position="199"/>
    </location>
</feature>
<dbReference type="Proteomes" id="UP001499882">
    <property type="component" value="Unassembled WGS sequence"/>
</dbReference>
<feature type="signal peptide" evidence="1">
    <location>
        <begin position="1"/>
        <end position="25"/>
    </location>
</feature>
<sequence>MTRNRVALVLGAVAVLTVLATAALAVSTYVGDDSSPVAEPLVVTDPVSGASFEVPGEGWEVRGPRSRIYYADDDGGRPAAVVSGAAVYRDGYCDEEPGDSNRGFAGFTDQPFEAWVASLTDDDGSWTTGDDREEIELADGTAATLRWTGFFGGEGKCPASGIEVAMVRAGEVRVVLVADSQGQGTLSHDEIVQILRSLRR</sequence>
<dbReference type="InterPro" id="IPR058330">
    <property type="entry name" value="DUF8017"/>
</dbReference>
<evidence type="ECO:0000313" key="4">
    <source>
        <dbReference type="Proteomes" id="UP001499882"/>
    </source>
</evidence>
<reference evidence="4" key="1">
    <citation type="journal article" date="2019" name="Int. J. Syst. Evol. Microbiol.">
        <title>The Global Catalogue of Microorganisms (GCM) 10K type strain sequencing project: providing services to taxonomists for standard genome sequencing and annotation.</title>
        <authorList>
            <consortium name="The Broad Institute Genomics Platform"/>
            <consortium name="The Broad Institute Genome Sequencing Center for Infectious Disease"/>
            <person name="Wu L."/>
            <person name="Ma J."/>
        </authorList>
    </citation>
    <scope>NUCLEOTIDE SEQUENCE [LARGE SCALE GENOMIC DNA]</scope>
    <source>
        <strain evidence="4">JCM 18532</strain>
    </source>
</reference>
<keyword evidence="1" id="KW-0732">Signal</keyword>
<comment type="caution">
    <text evidence="3">The sequence shown here is derived from an EMBL/GenBank/DDBJ whole genome shotgun (WGS) entry which is preliminary data.</text>
</comment>
<dbReference type="RefSeq" id="WP_345527458.1">
    <property type="nucleotide sequence ID" value="NZ_BAABKN010000015.1"/>
</dbReference>
<evidence type="ECO:0000313" key="3">
    <source>
        <dbReference type="EMBL" id="GAA4741996.1"/>
    </source>
</evidence>
<protein>
    <recommendedName>
        <fullName evidence="2">DUF8017 domain-containing protein</fullName>
    </recommendedName>
</protein>
<evidence type="ECO:0000256" key="1">
    <source>
        <dbReference type="SAM" id="SignalP"/>
    </source>
</evidence>
<feature type="chain" id="PRO_5047122901" description="DUF8017 domain-containing protein" evidence="1">
    <location>
        <begin position="26"/>
        <end position="200"/>
    </location>
</feature>
<gene>
    <name evidence="3" type="ORF">GCM10023350_28420</name>
</gene>
<keyword evidence="4" id="KW-1185">Reference proteome</keyword>